<protein>
    <submittedName>
        <fullName evidence="1">Uncharacterized protein</fullName>
    </submittedName>
</protein>
<evidence type="ECO:0000313" key="1">
    <source>
        <dbReference type="EMBL" id="KXB07206.1"/>
    </source>
</evidence>
<dbReference type="EMBL" id="LHYE01000013">
    <property type="protein sequence ID" value="KXB07206.1"/>
    <property type="molecule type" value="Genomic_DNA"/>
</dbReference>
<reference evidence="1 2" key="1">
    <citation type="journal article" date="2016" name="Sci. Rep.">
        <title>Metabolic traits of an uncultured archaeal lineage -MSBL1- from brine pools of the Red Sea.</title>
        <authorList>
            <person name="Mwirichia R."/>
            <person name="Alam I."/>
            <person name="Rashid M."/>
            <person name="Vinu M."/>
            <person name="Ba-Alawi W."/>
            <person name="Anthony Kamau A."/>
            <person name="Kamanda Ngugi D."/>
            <person name="Goker M."/>
            <person name="Klenk H.P."/>
            <person name="Bajic V."/>
            <person name="Stingl U."/>
        </authorList>
    </citation>
    <scope>NUCLEOTIDE SEQUENCE [LARGE SCALE GENOMIC DNA]</scope>
    <source>
        <strain evidence="1">SCGC-AAA382A20</strain>
    </source>
</reference>
<evidence type="ECO:0000313" key="2">
    <source>
        <dbReference type="Proteomes" id="UP000070263"/>
    </source>
</evidence>
<dbReference type="Proteomes" id="UP000070263">
    <property type="component" value="Unassembled WGS sequence"/>
</dbReference>
<proteinExistence type="predicted"/>
<name>A0A133VL70_9EURY</name>
<gene>
    <name evidence="1" type="ORF">AKJ51_01840</name>
</gene>
<accession>A0A133VL70</accession>
<organism evidence="1 2">
    <name type="scientific">candidate division MSBL1 archaeon SCGC-AAA382A20</name>
    <dbReference type="NCBI Taxonomy" id="1698280"/>
    <lineage>
        <taxon>Archaea</taxon>
        <taxon>Methanobacteriati</taxon>
        <taxon>Methanobacteriota</taxon>
        <taxon>candidate division MSBL1</taxon>
    </lineage>
</organism>
<comment type="caution">
    <text evidence="1">The sequence shown here is derived from an EMBL/GenBank/DDBJ whole genome shotgun (WGS) entry which is preliminary data.</text>
</comment>
<dbReference type="AlphaFoldDB" id="A0A133VL70"/>
<keyword evidence="2" id="KW-1185">Reference proteome</keyword>
<sequence length="199" mass="21083">MREKRFKKKALSGLGIALVLAIGVGLLTVFATSSAAANVSVDEQEGISIDTTGSSVSLGPSYGFGRAYQSVGGDIFKVDPDPTDKDESVDFRITITQHSSLNDVMLKLEIGTSDDFTTANVYEEEADSAIDLINGTHTFYVNPGSGSTTLYVELEDDDTNTNDDTIDIKLVSASWAKNPFDIGRSGGSIDIVASGKALE</sequence>